<organism evidence="1 2">
    <name type="scientific">Ceratopteris richardii</name>
    <name type="common">Triangle waterfern</name>
    <dbReference type="NCBI Taxonomy" id="49495"/>
    <lineage>
        <taxon>Eukaryota</taxon>
        <taxon>Viridiplantae</taxon>
        <taxon>Streptophyta</taxon>
        <taxon>Embryophyta</taxon>
        <taxon>Tracheophyta</taxon>
        <taxon>Polypodiopsida</taxon>
        <taxon>Polypodiidae</taxon>
        <taxon>Polypodiales</taxon>
        <taxon>Pteridineae</taxon>
        <taxon>Pteridaceae</taxon>
        <taxon>Parkerioideae</taxon>
        <taxon>Ceratopteris</taxon>
    </lineage>
</organism>
<evidence type="ECO:0000313" key="1">
    <source>
        <dbReference type="EMBL" id="KAH7286710.1"/>
    </source>
</evidence>
<evidence type="ECO:0000313" key="2">
    <source>
        <dbReference type="Proteomes" id="UP000825935"/>
    </source>
</evidence>
<dbReference type="Proteomes" id="UP000825935">
    <property type="component" value="Chromosome 32"/>
</dbReference>
<sequence>MKENPYMQHIKVMELKVLVLKEAQSLLTDTLCEVGISEAVLKRSSSDIQKVLKLCDGLPLALNSVGKCAIRLYKRDVEPDEIWRSIASSMERCSKLPCTTEDMYRGLKFTYECFCNDKEKEAFLDVIFLTKIVTLVRCVDVWKRMEMHVGMTNLEHLHNVGLISKVLEIGNRNDEECNFVKVHDVFRVMGEQMNEERKCGIYITADEELKEVQKEALVAEMPRARYLFDVVIEGAIEEPDMENAYANLLALHAGYPFSNFVHW</sequence>
<protein>
    <submittedName>
        <fullName evidence="1">Uncharacterized protein</fullName>
    </submittedName>
</protein>
<name>A0A8T2QSX2_CERRI</name>
<accession>A0A8T2QSX2</accession>
<gene>
    <name evidence="1" type="ORF">KP509_32G019300</name>
</gene>
<dbReference type="OrthoDB" id="664960at2759"/>
<dbReference type="AlphaFoldDB" id="A0A8T2QSX2"/>
<reference evidence="1" key="1">
    <citation type="submission" date="2021-08" db="EMBL/GenBank/DDBJ databases">
        <title>WGS assembly of Ceratopteris richardii.</title>
        <authorList>
            <person name="Marchant D.B."/>
            <person name="Chen G."/>
            <person name="Jenkins J."/>
            <person name="Shu S."/>
            <person name="Leebens-Mack J."/>
            <person name="Grimwood J."/>
            <person name="Schmutz J."/>
            <person name="Soltis P."/>
            <person name="Soltis D."/>
            <person name="Chen Z.-H."/>
        </authorList>
    </citation>
    <scope>NUCLEOTIDE SEQUENCE</scope>
    <source>
        <strain evidence="1">Whitten #5841</strain>
        <tissue evidence="1">Leaf</tissue>
    </source>
</reference>
<proteinExistence type="predicted"/>
<keyword evidence="2" id="KW-1185">Reference proteome</keyword>
<dbReference type="EMBL" id="CM035437">
    <property type="protein sequence ID" value="KAH7286710.1"/>
    <property type="molecule type" value="Genomic_DNA"/>
</dbReference>
<comment type="caution">
    <text evidence="1">The sequence shown here is derived from an EMBL/GenBank/DDBJ whole genome shotgun (WGS) entry which is preliminary data.</text>
</comment>